<evidence type="ECO:0000313" key="2">
    <source>
        <dbReference type="EMBL" id="PXF49467.1"/>
    </source>
</evidence>
<feature type="compositionally biased region" description="Acidic residues" evidence="1">
    <location>
        <begin position="61"/>
        <end position="77"/>
    </location>
</feature>
<protein>
    <submittedName>
        <fullName evidence="2">Uncharacterized protein</fullName>
    </submittedName>
</protein>
<sequence length="283" mass="31650">MLHAAPCFRCASSAFVLPASSTAFIPPARLSAATATRSEPVRKPRLPIRRARMSVPPPTPPEEEDPPQRGEEEDQQNDNEQSFDAPQQQPQPQPPPFLDFELLRRRISDLDARQKAGHELTDTVDGTITPKATVHESSEDPDVLQLLQDFENLKKVFVIVFTNARDSSEGIYSLNIAEENIVLAFQDKEEARRYAMCLEQQHFPAPKISELNTKELADFCGESGYRLGFVPKGSLITPPEQSAIDDLDKWRGDQPFSSGSTDVGMTQEEIDLMRKKLDSLFGQ</sequence>
<organism evidence="2 3">
    <name type="scientific">Gracilariopsis chorda</name>
    <dbReference type="NCBI Taxonomy" id="448386"/>
    <lineage>
        <taxon>Eukaryota</taxon>
        <taxon>Rhodophyta</taxon>
        <taxon>Florideophyceae</taxon>
        <taxon>Rhodymeniophycidae</taxon>
        <taxon>Gracilariales</taxon>
        <taxon>Gracilariaceae</taxon>
        <taxon>Gracilariopsis</taxon>
    </lineage>
</organism>
<evidence type="ECO:0000256" key="1">
    <source>
        <dbReference type="SAM" id="MobiDB-lite"/>
    </source>
</evidence>
<dbReference type="Proteomes" id="UP000247409">
    <property type="component" value="Unassembled WGS sequence"/>
</dbReference>
<gene>
    <name evidence="2" type="ORF">BWQ96_00783</name>
</gene>
<dbReference type="AlphaFoldDB" id="A0A2V3J650"/>
<accession>A0A2V3J650</accession>
<keyword evidence="3" id="KW-1185">Reference proteome</keyword>
<dbReference type="Pfam" id="PF11360">
    <property type="entry name" value="DUF3110"/>
    <property type="match status" value="1"/>
</dbReference>
<dbReference type="InterPro" id="IPR021503">
    <property type="entry name" value="DUF3110"/>
</dbReference>
<reference evidence="2 3" key="1">
    <citation type="journal article" date="2018" name="Mol. Biol. Evol.">
        <title>Analysis of the draft genome of the red seaweed Gracilariopsis chorda provides insights into genome size evolution in Rhodophyta.</title>
        <authorList>
            <person name="Lee J."/>
            <person name="Yang E.C."/>
            <person name="Graf L."/>
            <person name="Yang J.H."/>
            <person name="Qiu H."/>
            <person name="Zel Zion U."/>
            <person name="Chan C.X."/>
            <person name="Stephens T.G."/>
            <person name="Weber A.P.M."/>
            <person name="Boo G.H."/>
            <person name="Boo S.M."/>
            <person name="Kim K.M."/>
            <person name="Shin Y."/>
            <person name="Jung M."/>
            <person name="Lee S.J."/>
            <person name="Yim H.S."/>
            <person name="Lee J.H."/>
            <person name="Bhattacharya D."/>
            <person name="Yoon H.S."/>
        </authorList>
    </citation>
    <scope>NUCLEOTIDE SEQUENCE [LARGE SCALE GENOMIC DNA]</scope>
    <source>
        <strain evidence="2 3">SKKU-2015</strain>
        <tissue evidence="2">Whole body</tissue>
    </source>
</reference>
<name>A0A2V3J650_9FLOR</name>
<dbReference type="STRING" id="448386.A0A2V3J650"/>
<feature type="region of interest" description="Disordered" evidence="1">
    <location>
        <begin position="32"/>
        <end position="97"/>
    </location>
</feature>
<dbReference type="EMBL" id="NBIV01000005">
    <property type="protein sequence ID" value="PXF49467.1"/>
    <property type="molecule type" value="Genomic_DNA"/>
</dbReference>
<dbReference type="OrthoDB" id="5971at2759"/>
<proteinExistence type="predicted"/>
<feature type="compositionally biased region" description="Basic residues" evidence="1">
    <location>
        <begin position="43"/>
        <end position="52"/>
    </location>
</feature>
<comment type="caution">
    <text evidence="2">The sequence shown here is derived from an EMBL/GenBank/DDBJ whole genome shotgun (WGS) entry which is preliminary data.</text>
</comment>
<feature type="region of interest" description="Disordered" evidence="1">
    <location>
        <begin position="113"/>
        <end position="136"/>
    </location>
</feature>
<evidence type="ECO:0000313" key="3">
    <source>
        <dbReference type="Proteomes" id="UP000247409"/>
    </source>
</evidence>